<feature type="transmembrane region" description="Helical" evidence="1">
    <location>
        <begin position="301"/>
        <end position="321"/>
    </location>
</feature>
<accession>A0A8S1T0S6</accession>
<feature type="transmembrane region" description="Helical" evidence="1">
    <location>
        <begin position="275"/>
        <end position="295"/>
    </location>
</feature>
<keyword evidence="4" id="KW-1185">Reference proteome</keyword>
<dbReference type="Pfam" id="PF25474">
    <property type="entry name" value="TPR_TmcB"/>
    <property type="match status" value="1"/>
</dbReference>
<feature type="transmembrane region" description="Helical" evidence="1">
    <location>
        <begin position="21"/>
        <end position="45"/>
    </location>
</feature>
<feature type="transmembrane region" description="Helical" evidence="1">
    <location>
        <begin position="220"/>
        <end position="237"/>
    </location>
</feature>
<dbReference type="InterPro" id="IPR000014">
    <property type="entry name" value="PAS"/>
</dbReference>
<keyword evidence="1" id="KW-0812">Transmembrane</keyword>
<dbReference type="InterPro" id="IPR052994">
    <property type="entry name" value="Tiny_macrocysts_regulators"/>
</dbReference>
<evidence type="ECO:0000256" key="1">
    <source>
        <dbReference type="SAM" id="Phobius"/>
    </source>
</evidence>
<feature type="transmembrane region" description="Helical" evidence="1">
    <location>
        <begin position="243"/>
        <end position="263"/>
    </location>
</feature>
<keyword evidence="1" id="KW-1133">Transmembrane helix</keyword>
<dbReference type="Pfam" id="PF13426">
    <property type="entry name" value="PAS_9"/>
    <property type="match status" value="1"/>
</dbReference>
<dbReference type="FunFam" id="3.30.450.20:FF:000344">
    <property type="entry name" value="Uncharacterized protein"/>
    <property type="match status" value="1"/>
</dbReference>
<protein>
    <recommendedName>
        <fullName evidence="2">PAS domain-containing protein</fullName>
    </recommendedName>
</protein>
<dbReference type="CDD" id="cd00130">
    <property type="entry name" value="PAS"/>
    <property type="match status" value="1"/>
</dbReference>
<comment type="caution">
    <text evidence="3">The sequence shown here is derived from an EMBL/GenBank/DDBJ whole genome shotgun (WGS) entry which is preliminary data.</text>
</comment>
<feature type="transmembrane region" description="Helical" evidence="1">
    <location>
        <begin position="93"/>
        <end position="114"/>
    </location>
</feature>
<dbReference type="EMBL" id="CAJJDO010000014">
    <property type="protein sequence ID" value="CAD8145139.1"/>
    <property type="molecule type" value="Genomic_DNA"/>
</dbReference>
<proteinExistence type="predicted"/>
<feature type="transmembrane region" description="Helical" evidence="1">
    <location>
        <begin position="1521"/>
        <end position="1542"/>
    </location>
</feature>
<name>A0A8S1T0S6_9CILI</name>
<feature type="transmembrane region" description="Helical" evidence="1">
    <location>
        <begin position="1290"/>
        <end position="1310"/>
    </location>
</feature>
<dbReference type="Proteomes" id="UP000689195">
    <property type="component" value="Unassembled WGS sequence"/>
</dbReference>
<feature type="transmembrane region" description="Helical" evidence="1">
    <location>
        <begin position="1187"/>
        <end position="1209"/>
    </location>
</feature>
<dbReference type="PANTHER" id="PTHR31600">
    <property type="entry name" value="TINY MACROCYSTS PROTEIN B-RELATED"/>
    <property type="match status" value="1"/>
</dbReference>
<gene>
    <name evidence="3" type="ORF">PPENT_87.1.T0140093</name>
</gene>
<evidence type="ECO:0000259" key="2">
    <source>
        <dbReference type="PROSITE" id="PS50112"/>
    </source>
</evidence>
<evidence type="ECO:0000313" key="4">
    <source>
        <dbReference type="Proteomes" id="UP000689195"/>
    </source>
</evidence>
<dbReference type="InterPro" id="IPR057352">
    <property type="entry name" value="TPR_TmcB/C"/>
</dbReference>
<dbReference type="PROSITE" id="PS50112">
    <property type="entry name" value="PAS"/>
    <property type="match status" value="1"/>
</dbReference>
<feature type="domain" description="PAS" evidence="2">
    <location>
        <begin position="586"/>
        <end position="644"/>
    </location>
</feature>
<organism evidence="3 4">
    <name type="scientific">Paramecium pentaurelia</name>
    <dbReference type="NCBI Taxonomy" id="43138"/>
    <lineage>
        <taxon>Eukaryota</taxon>
        <taxon>Sar</taxon>
        <taxon>Alveolata</taxon>
        <taxon>Ciliophora</taxon>
        <taxon>Intramacronucleata</taxon>
        <taxon>Oligohymenophorea</taxon>
        <taxon>Peniculida</taxon>
        <taxon>Parameciidae</taxon>
        <taxon>Paramecium</taxon>
    </lineage>
</organism>
<reference evidence="3" key="1">
    <citation type="submission" date="2021-01" db="EMBL/GenBank/DDBJ databases">
        <authorList>
            <consortium name="Genoscope - CEA"/>
            <person name="William W."/>
        </authorList>
    </citation>
    <scope>NUCLEOTIDE SEQUENCE</scope>
</reference>
<feature type="transmembrane region" description="Helical" evidence="1">
    <location>
        <begin position="176"/>
        <end position="200"/>
    </location>
</feature>
<dbReference type="NCBIfam" id="TIGR00229">
    <property type="entry name" value="sensory_box"/>
    <property type="match status" value="1"/>
</dbReference>
<dbReference type="PANTHER" id="PTHR31600:SF2">
    <property type="entry name" value="GAMETE ENRICHED GENE 10 PROTEIN-RELATED"/>
    <property type="match status" value="1"/>
</dbReference>
<feature type="transmembrane region" description="Helical" evidence="1">
    <location>
        <begin position="126"/>
        <end position="144"/>
    </location>
</feature>
<evidence type="ECO:0000313" key="3">
    <source>
        <dbReference type="EMBL" id="CAD8145139.1"/>
    </source>
</evidence>
<sequence length="1581" mass="187439">MQKRQQINQIVNSLKYKFFKVIYLILKQWSNYQWITIIICLTQYLQYTYLNFGLKVQYVWRNKAYTDMINLLLKYFTITISVKNLGIRTYLTIFYFCLGLVLFSILLIMLLAFVIQNKKLQKGPLILLRLLLRIILTFGFWPIVRMQFGLLACEYNKKGKLIMMFEQSQECWTSDYYIHAMMAIFGLIITLTFSVLMALVTYESRRTDQDANAMRNGRSYYQLLIYIFTQIMTYQLLATPEYTILIIAVFLIGSSIVFINTHIDQPYYDTFIQKMWSILAGVNFWTIIMMFYSYLLDGKTFQNTIQAWLLGIPLIIGIIMFRQRESFDLMKANLIKFQNGSEVIKLCEYLLILINNSNQSQKYQLLIDSYIEVHKEVCNRNDCVVKLKEEMANKFKGNPKYTNRKHIINELITQIYQESIKNFPEDIQLRLSYVYFLYENKKSYSLIMSELIQAMEFKPTFDYEFHIYRYKLIIEEESQQKAEQFDISNSIKQNKELIDILEQTTLQMIDFWISMSDDHPDMHKLMSLGFKILKQKEEIDQYWAKLKNSDSLKLFNLMAKFHHLVLDDQEISDQIQNQLWVLQKIKQQEVNEIEEVCNKSIPTLVVTAQFQNFHIQTVNKALCSLLGYSKTDLIGRSVNQVIPELYAIPHNCCLELFIENQAKYQQNLITQTVYLQAKSNYIIPLYSNVKLIQTNNNQLYFIAQYQQTFSPKQQCLLLLDSEGYIENITSSCIILLRLDIIKIQMRRINIKELFPDFHFRKQEFLSKSGAKLHLIPHGLKYSTRTLDTVSIYEQIDFQCYLNYIQFPCLKDEQFYGIVMRLEKIKCHNASESILKLGPQQPRKTKFPIFQYIPPSVYYLDYLSVTEIEESMDLKSSQDNQHKLSKIVDYFCMVKRMSQSQKHSIHYDNGIKVKRLWDGQIKDLEEFNIDQQQLEDEEEEQLNSQLLSKEKDKEMQEFQHYFELFQSKTSMYKLLINSNVSKGFQILNYLVNISLFILYISGLLVFIFNLNDDTNVSSMIFNLSLNNKRLSSCLMIQTILQDVRILNYGRQLNDNQDNFEQQYKSNLDQLNQEIQDLIQIHTQLITSEILINQEYLEYSDLYFSSNVELQSIDGSKENYTYKEAIDLLIGKALYLNSGNISKFNDSDVDFYFYNYNTINSVTKNYQIPLNYRYYSIKSVAQNSLDNKLIFLILQTLLQLVAYILIALYLIQFNRFQHQIYELFFEVNQIQIKNIVQKCESFLSFLNVGEDENDEVQDEKEQKYISDQDENKMMNNKQIKNWKNSNKKFKKFMAAVFFIFAIIEAYFIYQYISAQQVVEATFNLSPILNATSLLESQYRLGDNAIREYFVNPNQSIYCNPNPLKFINNYFDRLYETNAEMQTKFTQNLDLFQPDYINLFQQLFVKNPCPTLGLLQEFITEDYCNSFFNGVVSEGLSIGLTKYFESLEIFLLQYQGYQYQHTTTDEGENSNEIRNLVIFLLNTTLSVEIRTMEKVVIRYTQRYLIDQLEQSIRDSFSQLSLTRILLFICFTFYLLFITFFFWIPANQNLVRQIQKSRTLILCMPMSTLMNSALVRRYIRQVLKN</sequence>
<dbReference type="OrthoDB" id="303837at2759"/>
<keyword evidence="1" id="KW-0472">Membrane</keyword>
<feature type="transmembrane region" description="Helical" evidence="1">
    <location>
        <begin position="985"/>
        <end position="1007"/>
    </location>
</feature>